<gene>
    <name evidence="3" type="ORF">ACFPQB_14045</name>
</gene>
<dbReference type="EMBL" id="JBHSNS010000006">
    <property type="protein sequence ID" value="MFC5730044.1"/>
    <property type="molecule type" value="Genomic_DNA"/>
</dbReference>
<comment type="caution">
    <text evidence="3">The sequence shown here is derived from an EMBL/GenBank/DDBJ whole genome shotgun (WGS) entry which is preliminary data.</text>
</comment>
<evidence type="ECO:0000256" key="1">
    <source>
        <dbReference type="SAM" id="MobiDB-lite"/>
    </source>
</evidence>
<dbReference type="SUPFAM" id="SSF141868">
    <property type="entry name" value="EAL domain-like"/>
    <property type="match status" value="1"/>
</dbReference>
<dbReference type="SMART" id="SM00052">
    <property type="entry name" value="EAL"/>
    <property type="match status" value="1"/>
</dbReference>
<dbReference type="Pfam" id="PF00563">
    <property type="entry name" value="EAL"/>
    <property type="match status" value="1"/>
</dbReference>
<dbReference type="PANTHER" id="PTHR33121:SF76">
    <property type="entry name" value="SIGNALING PROTEIN"/>
    <property type="match status" value="1"/>
</dbReference>
<evidence type="ECO:0000313" key="4">
    <source>
        <dbReference type="Proteomes" id="UP001596072"/>
    </source>
</evidence>
<dbReference type="Pfam" id="PF13185">
    <property type="entry name" value="GAF_2"/>
    <property type="match status" value="1"/>
</dbReference>
<feature type="domain" description="EAL" evidence="2">
    <location>
        <begin position="170"/>
        <end position="404"/>
    </location>
</feature>
<reference evidence="4" key="1">
    <citation type="journal article" date="2019" name="Int. J. Syst. Evol. Microbiol.">
        <title>The Global Catalogue of Microorganisms (GCM) 10K type strain sequencing project: providing services to taxonomists for standard genome sequencing and annotation.</title>
        <authorList>
            <consortium name="The Broad Institute Genomics Platform"/>
            <consortium name="The Broad Institute Genome Sequencing Center for Infectious Disease"/>
            <person name="Wu L."/>
            <person name="Ma J."/>
        </authorList>
    </citation>
    <scope>NUCLEOTIDE SEQUENCE [LARGE SCALE GENOMIC DNA]</scope>
    <source>
        <strain evidence="4">YIM 94188</strain>
    </source>
</reference>
<dbReference type="InterPro" id="IPR003018">
    <property type="entry name" value="GAF"/>
</dbReference>
<dbReference type="InterPro" id="IPR029016">
    <property type="entry name" value="GAF-like_dom_sf"/>
</dbReference>
<dbReference type="InterPro" id="IPR035919">
    <property type="entry name" value="EAL_sf"/>
</dbReference>
<dbReference type="PANTHER" id="PTHR33121">
    <property type="entry name" value="CYCLIC DI-GMP PHOSPHODIESTERASE PDEF"/>
    <property type="match status" value="1"/>
</dbReference>
<dbReference type="PROSITE" id="PS50883">
    <property type="entry name" value="EAL"/>
    <property type="match status" value="1"/>
</dbReference>
<sequence>MSLRVPTTQGAGLGPQRRPDASREIIRESLTSLRSHLGMQVAFVGRFAGGRRVFEYVDADSTFYPISPGQSDPLEETYCARVTDGRIPELIPDTAEVPALQEIAATSLLPVGSHMSVPMRDENGEPFGTLCCFSTKADAGLRERDLEVLRMFGDLIGSHMQFLIAHEQASRRARARIDRVIVRGGPRIALQPIVNLVTGHTYGYEALSRFPAHRDWTPDRWFREAESLGLGPALEASALRASFAHLPDLPEQTVMSVNVSAHALFEDPDIAAMFTASEYSAQVVLELTEHDQVDDYEGLDDLLGPLRRAGVRVAVDDAGSGYAGLDHILRLGPEVLKLDRALVEGIGDHPGRQAMCEAMVRFTQRTGTMLVAEGVETGRELAALRDLGVLYAQGYHLGRPTIPD</sequence>
<protein>
    <submittedName>
        <fullName evidence="3">EAL domain-containing protein</fullName>
    </submittedName>
</protein>
<proteinExistence type="predicted"/>
<dbReference type="SUPFAM" id="SSF55781">
    <property type="entry name" value="GAF domain-like"/>
    <property type="match status" value="1"/>
</dbReference>
<dbReference type="CDD" id="cd01948">
    <property type="entry name" value="EAL"/>
    <property type="match status" value="1"/>
</dbReference>
<dbReference type="Gene3D" id="3.20.20.450">
    <property type="entry name" value="EAL domain"/>
    <property type="match status" value="1"/>
</dbReference>
<evidence type="ECO:0000313" key="3">
    <source>
        <dbReference type="EMBL" id="MFC5730044.1"/>
    </source>
</evidence>
<feature type="compositionally biased region" description="Polar residues" evidence="1">
    <location>
        <begin position="1"/>
        <end position="10"/>
    </location>
</feature>
<keyword evidence="4" id="KW-1185">Reference proteome</keyword>
<dbReference type="Gene3D" id="3.30.450.40">
    <property type="match status" value="1"/>
</dbReference>
<dbReference type="SMART" id="SM00065">
    <property type="entry name" value="GAF"/>
    <property type="match status" value="1"/>
</dbReference>
<dbReference type="InterPro" id="IPR001633">
    <property type="entry name" value="EAL_dom"/>
</dbReference>
<feature type="region of interest" description="Disordered" evidence="1">
    <location>
        <begin position="1"/>
        <end position="21"/>
    </location>
</feature>
<dbReference type="InterPro" id="IPR050706">
    <property type="entry name" value="Cyclic-di-GMP_PDE-like"/>
</dbReference>
<organism evidence="3 4">
    <name type="scientific">Nocardioides vastitatis</name>
    <dbReference type="NCBI Taxonomy" id="2568655"/>
    <lineage>
        <taxon>Bacteria</taxon>
        <taxon>Bacillati</taxon>
        <taxon>Actinomycetota</taxon>
        <taxon>Actinomycetes</taxon>
        <taxon>Propionibacteriales</taxon>
        <taxon>Nocardioidaceae</taxon>
        <taxon>Nocardioides</taxon>
    </lineage>
</organism>
<name>A0ABW0ZKT3_9ACTN</name>
<dbReference type="RefSeq" id="WP_136435455.1">
    <property type="nucleotide sequence ID" value="NZ_JBHSNS010000006.1"/>
</dbReference>
<evidence type="ECO:0000259" key="2">
    <source>
        <dbReference type="PROSITE" id="PS50883"/>
    </source>
</evidence>
<dbReference type="Proteomes" id="UP001596072">
    <property type="component" value="Unassembled WGS sequence"/>
</dbReference>
<accession>A0ABW0ZKT3</accession>